<name>A0ACA9PHN0_9GLOM</name>
<organism evidence="1 2">
    <name type="scientific">Racocetra persica</name>
    <dbReference type="NCBI Taxonomy" id="160502"/>
    <lineage>
        <taxon>Eukaryota</taxon>
        <taxon>Fungi</taxon>
        <taxon>Fungi incertae sedis</taxon>
        <taxon>Mucoromycota</taxon>
        <taxon>Glomeromycotina</taxon>
        <taxon>Glomeromycetes</taxon>
        <taxon>Diversisporales</taxon>
        <taxon>Gigasporaceae</taxon>
        <taxon>Racocetra</taxon>
    </lineage>
</organism>
<dbReference type="Proteomes" id="UP000789920">
    <property type="component" value="Unassembled WGS sequence"/>
</dbReference>
<comment type="caution">
    <text evidence="1">The sequence shown here is derived from an EMBL/GenBank/DDBJ whole genome shotgun (WGS) entry which is preliminary data.</text>
</comment>
<sequence length="458" mass="50139">MASNTSDIQIDVDESQQEMNVTTNPNILPTSTTVSSESSKHSRSGSGTNKKPPPIPRKSEKVLKWQPPPVKDPETRKPLLKNSGPTKEEVKDGALQESNGAEAKKKLQESSHTEEEVKDRVLQELDGPETKKSLLKDSSHIEEVKDNALQELDGSDTKKAILQDSSSIKEEAKDSLSQESDDPGTQTTILQGSSPIKEDNVLHEPGGSETKKTLQDSNPNTEEVIDNVLQESDDPDTKTTLLQDSSSIKDNVLQESDGPETKNTLQDSNQNAEASEGNLISNQSEIKDAYSSYTELANNPEIDSQRRKQEDSYQINNEKAISFEEINKQLAKAGILDNDTGNETQQPATNETVSYNETQQPAANETVSYNETQQPGPNEVFCLYEVQKHLKEKGIVDDSQSTSAPSSGMHAKHIIEAGNNIPHPINNPATMPAGVDTYTYQSIETNKNISPYASNPIA</sequence>
<protein>
    <submittedName>
        <fullName evidence="1">27408_t:CDS:1</fullName>
    </submittedName>
</protein>
<dbReference type="EMBL" id="CAJVQC010020290">
    <property type="protein sequence ID" value="CAG8707099.1"/>
    <property type="molecule type" value="Genomic_DNA"/>
</dbReference>
<accession>A0ACA9PHN0</accession>
<evidence type="ECO:0000313" key="2">
    <source>
        <dbReference type="Proteomes" id="UP000789920"/>
    </source>
</evidence>
<feature type="non-terminal residue" evidence="1">
    <location>
        <position position="458"/>
    </location>
</feature>
<evidence type="ECO:0000313" key="1">
    <source>
        <dbReference type="EMBL" id="CAG8707099.1"/>
    </source>
</evidence>
<proteinExistence type="predicted"/>
<gene>
    <name evidence="1" type="ORF">RPERSI_LOCUS10296</name>
</gene>
<reference evidence="1" key="1">
    <citation type="submission" date="2021-06" db="EMBL/GenBank/DDBJ databases">
        <authorList>
            <person name="Kallberg Y."/>
            <person name="Tangrot J."/>
            <person name="Rosling A."/>
        </authorList>
    </citation>
    <scope>NUCLEOTIDE SEQUENCE</scope>
    <source>
        <strain evidence="1">MA461A</strain>
    </source>
</reference>
<keyword evidence="2" id="KW-1185">Reference proteome</keyword>